<dbReference type="Gene3D" id="3.20.20.80">
    <property type="entry name" value="Glycosidases"/>
    <property type="match status" value="1"/>
</dbReference>
<dbReference type="InterPro" id="IPR017853">
    <property type="entry name" value="GH"/>
</dbReference>
<protein>
    <submittedName>
        <fullName evidence="8">Beta-galactosidase</fullName>
    </submittedName>
</protein>
<gene>
    <name evidence="8" type="ORF">KIMC2_11900</name>
</gene>
<dbReference type="Pfam" id="PF18565">
    <property type="entry name" value="Glyco_hydro2_C5"/>
    <property type="match status" value="1"/>
</dbReference>
<dbReference type="RefSeq" id="WP_317694935.1">
    <property type="nucleotide sequence ID" value="NZ_AP026801.1"/>
</dbReference>
<feature type="domain" description="DUF4982" evidence="6">
    <location>
        <begin position="641"/>
        <end position="697"/>
    </location>
</feature>
<accession>A0AAU9DSH4</accession>
<name>A0AAU9DSH4_9LACO</name>
<organism evidence="8 9">
    <name type="scientific">Xylocopilactobacillus apis</name>
    <dbReference type="NCBI Taxonomy" id="2932183"/>
    <lineage>
        <taxon>Bacteria</taxon>
        <taxon>Bacillati</taxon>
        <taxon>Bacillota</taxon>
        <taxon>Bacilli</taxon>
        <taxon>Lactobacillales</taxon>
        <taxon>Lactobacillaceae</taxon>
        <taxon>Xylocopilactobacillus</taxon>
    </lineage>
</organism>
<dbReference type="InterPro" id="IPR051913">
    <property type="entry name" value="GH2_Domain-Containing"/>
</dbReference>
<dbReference type="SUPFAM" id="SSF49303">
    <property type="entry name" value="beta-Galactosidase/glucuronidase domain"/>
    <property type="match status" value="1"/>
</dbReference>
<dbReference type="AlphaFoldDB" id="A0AAU9DSH4"/>
<dbReference type="PRINTS" id="PR00132">
    <property type="entry name" value="GLHYDRLASE2"/>
</dbReference>
<dbReference type="InterPro" id="IPR032311">
    <property type="entry name" value="DUF4982"/>
</dbReference>
<evidence type="ECO:0000256" key="3">
    <source>
        <dbReference type="ARBA" id="ARBA00023295"/>
    </source>
</evidence>
<sequence length="821" mass="93553">MKETNWNQNWHFWEDHNSFALIWDIPETAKKIDLPHDAMIEKPADPETLNGGNTGYRDGGSYVYVKNLFVEKSDKDQIFQLKFEGAYMNAFVYVNGQLAAKRPYGYSSFYVTLNDFLNYGSDNEIRVQIKNGAMPNSRWYSGSGLIRDVYLLTSSNKIFLKPDNLKIKVESANNEQSTIFLSQLVINKEINSVEDLHLQIEVYDNADQKIINEDIPFSLLADEERKIEERITISNPNLWSEDNPYLYRVEVNLISKNDQQIDHTNTLFGVREVRIDANYGLRINGVKTKLRGACIHHDSGLLGAAAYDDAQFRQVRILKEAGFNAIRMSHIPAAPALLRACDKVGMYVMDESFDMWNRSKSDYDYSLYFEEWWQQDIISMVEKDFNHPSVILYSIGNEIPEIATNQGLSISNKINQLIHSLDPTRYTLAGVNGLFSVGNQLISIVNEVVEQQSNQGSEQGNVNDFMTAMNKYLDQIIVNPNISKKLAQVFASTDIAGYNYMTARYEQDLKDYPQRIIVGTETYPPEIARNWNLVEKYDRIIGDFTWTGWDYIGETGVGIPGYKFGEGGFGAQYPAQLAYVGDIDITGFRRPLSYYREIVFGIRKDPYIAVQNPHHYGEELNKTPWMMSDTISSWTWNISEGSPVKVEVYSPGSTVELKLNDQVVEKKEVNENHRVIFDLTYIPGELTAISYDKDQEVGRTSIVTANTEQKQIKLEMDPISYNLEKENNSNRQLYYLKISLCDLSGNVINDRDEKINVEILDNNGKILGFGSGNPKPDNNYLELSTATFNGRALAIIQKNDEDQKVEIKVTNGSTLNAKISL</sequence>
<dbReference type="Gene3D" id="2.60.40.10">
    <property type="entry name" value="Immunoglobulins"/>
    <property type="match status" value="3"/>
</dbReference>
<dbReference type="KEGG" id="xak:KIMC2_11900"/>
<keyword evidence="2" id="KW-0378">Hydrolase</keyword>
<evidence type="ECO:0000259" key="6">
    <source>
        <dbReference type="Pfam" id="PF16355"/>
    </source>
</evidence>
<evidence type="ECO:0000256" key="1">
    <source>
        <dbReference type="ARBA" id="ARBA00007401"/>
    </source>
</evidence>
<evidence type="ECO:0000256" key="2">
    <source>
        <dbReference type="ARBA" id="ARBA00022801"/>
    </source>
</evidence>
<evidence type="ECO:0000259" key="5">
    <source>
        <dbReference type="Pfam" id="PF02836"/>
    </source>
</evidence>
<dbReference type="Gene3D" id="2.60.120.260">
    <property type="entry name" value="Galactose-binding domain-like"/>
    <property type="match status" value="1"/>
</dbReference>
<feature type="domain" description="Glycoside hydrolase family 2 immunoglobulin-like beta-sandwich" evidence="4">
    <location>
        <begin position="165"/>
        <end position="271"/>
    </location>
</feature>
<evidence type="ECO:0000259" key="4">
    <source>
        <dbReference type="Pfam" id="PF00703"/>
    </source>
</evidence>
<dbReference type="InterPro" id="IPR013783">
    <property type="entry name" value="Ig-like_fold"/>
</dbReference>
<keyword evidence="9" id="KW-1185">Reference proteome</keyword>
<dbReference type="EMBL" id="AP026801">
    <property type="protein sequence ID" value="BDR56628.1"/>
    <property type="molecule type" value="Genomic_DNA"/>
</dbReference>
<dbReference type="InterPro" id="IPR006101">
    <property type="entry name" value="Glyco_hydro_2"/>
</dbReference>
<dbReference type="GO" id="GO:0004553">
    <property type="term" value="F:hydrolase activity, hydrolyzing O-glycosyl compounds"/>
    <property type="evidence" value="ECO:0007669"/>
    <property type="project" value="InterPro"/>
</dbReference>
<dbReference type="Pfam" id="PF16355">
    <property type="entry name" value="DUF4982"/>
    <property type="match status" value="1"/>
</dbReference>
<dbReference type="InterPro" id="IPR008979">
    <property type="entry name" value="Galactose-bd-like_sf"/>
</dbReference>
<evidence type="ECO:0000313" key="9">
    <source>
        <dbReference type="Proteomes" id="UP001321804"/>
    </source>
</evidence>
<dbReference type="Pfam" id="PF00703">
    <property type="entry name" value="Glyco_hydro_2"/>
    <property type="match status" value="1"/>
</dbReference>
<feature type="domain" description="Glycoside hydrolase family 2 catalytic" evidence="5">
    <location>
        <begin position="281"/>
        <end position="427"/>
    </location>
</feature>
<dbReference type="InterPro" id="IPR040605">
    <property type="entry name" value="Glyco_hydro2_dom5"/>
</dbReference>
<dbReference type="SUPFAM" id="SSF49785">
    <property type="entry name" value="Galactose-binding domain-like"/>
    <property type="match status" value="1"/>
</dbReference>
<dbReference type="SUPFAM" id="SSF51445">
    <property type="entry name" value="(Trans)glycosidases"/>
    <property type="match status" value="1"/>
</dbReference>
<feature type="domain" description="Glycoside hydrolase family 2" evidence="7">
    <location>
        <begin position="728"/>
        <end position="817"/>
    </location>
</feature>
<evidence type="ECO:0000259" key="7">
    <source>
        <dbReference type="Pfam" id="PF18565"/>
    </source>
</evidence>
<dbReference type="PANTHER" id="PTHR42732">
    <property type="entry name" value="BETA-GALACTOSIDASE"/>
    <property type="match status" value="1"/>
</dbReference>
<dbReference type="Proteomes" id="UP001321804">
    <property type="component" value="Chromosome"/>
</dbReference>
<proteinExistence type="inferred from homology"/>
<evidence type="ECO:0000313" key="8">
    <source>
        <dbReference type="EMBL" id="BDR56628.1"/>
    </source>
</evidence>
<dbReference type="GO" id="GO:0005975">
    <property type="term" value="P:carbohydrate metabolic process"/>
    <property type="evidence" value="ECO:0007669"/>
    <property type="project" value="InterPro"/>
</dbReference>
<reference evidence="8 9" key="1">
    <citation type="journal article" date="2023" name="Microbiol. Spectr.">
        <title>Symbiosis of Carpenter Bees with Uncharacterized Lactic Acid Bacteria Showing NAD Auxotrophy.</title>
        <authorList>
            <person name="Kawasaki S."/>
            <person name="Ozawa K."/>
            <person name="Mori T."/>
            <person name="Yamamoto A."/>
            <person name="Ito M."/>
            <person name="Ohkuma M."/>
            <person name="Sakamoto M."/>
            <person name="Matsutani M."/>
        </authorList>
    </citation>
    <scope>NUCLEOTIDE SEQUENCE [LARGE SCALE GENOMIC DNA]</scope>
    <source>
        <strain evidence="8 9">KimC2</strain>
    </source>
</reference>
<keyword evidence="3" id="KW-0326">Glycosidase</keyword>
<comment type="similarity">
    <text evidence="1">Belongs to the glycosyl hydrolase 2 family.</text>
</comment>
<dbReference type="InterPro" id="IPR036156">
    <property type="entry name" value="Beta-gal/glucu_dom_sf"/>
</dbReference>
<dbReference type="InterPro" id="IPR006103">
    <property type="entry name" value="Glyco_hydro_2_cat"/>
</dbReference>
<dbReference type="Pfam" id="PF02836">
    <property type="entry name" value="Glyco_hydro_2_C"/>
    <property type="match status" value="1"/>
</dbReference>
<dbReference type="InterPro" id="IPR006102">
    <property type="entry name" value="Ig-like_GH2"/>
</dbReference>
<dbReference type="PANTHER" id="PTHR42732:SF1">
    <property type="entry name" value="BETA-MANNOSIDASE"/>
    <property type="match status" value="1"/>
</dbReference>